<dbReference type="PANTHER" id="PTHR45138">
    <property type="entry name" value="REGULATORY COMPONENTS OF SENSORY TRANSDUCTION SYSTEM"/>
    <property type="match status" value="1"/>
</dbReference>
<dbReference type="GO" id="GO:1902201">
    <property type="term" value="P:negative regulation of bacterial-type flagellum-dependent cell motility"/>
    <property type="evidence" value="ECO:0007669"/>
    <property type="project" value="TreeGrafter"/>
</dbReference>
<keyword evidence="2" id="KW-0418">Kinase</keyword>
<dbReference type="InterPro" id="IPR000160">
    <property type="entry name" value="GGDEF_dom"/>
</dbReference>
<comment type="caution">
    <text evidence="2">The sequence shown here is derived from an EMBL/GenBank/DDBJ whole genome shotgun (WGS) entry which is preliminary data.</text>
</comment>
<dbReference type="Proteomes" id="UP000034525">
    <property type="component" value="Unassembled WGS sequence"/>
</dbReference>
<dbReference type="PANTHER" id="PTHR45138:SF9">
    <property type="entry name" value="DIGUANYLATE CYCLASE DGCM-RELATED"/>
    <property type="match status" value="1"/>
</dbReference>
<protein>
    <submittedName>
        <fullName evidence="2">Sensor histidine kinase</fullName>
    </submittedName>
</protein>
<dbReference type="Gene3D" id="3.30.70.270">
    <property type="match status" value="1"/>
</dbReference>
<dbReference type="GO" id="GO:0043709">
    <property type="term" value="P:cell adhesion involved in single-species biofilm formation"/>
    <property type="evidence" value="ECO:0007669"/>
    <property type="project" value="TreeGrafter"/>
</dbReference>
<feature type="non-terminal residue" evidence="2">
    <location>
        <position position="1"/>
    </location>
</feature>
<proteinExistence type="predicted"/>
<dbReference type="InterPro" id="IPR043128">
    <property type="entry name" value="Rev_trsase/Diguanyl_cyclase"/>
</dbReference>
<dbReference type="InterPro" id="IPR029787">
    <property type="entry name" value="Nucleotide_cyclase"/>
</dbReference>
<reference evidence="2 3" key="1">
    <citation type="journal article" date="2015" name="Nature">
        <title>rRNA introns, odd ribosomes, and small enigmatic genomes across a large radiation of phyla.</title>
        <authorList>
            <person name="Brown C.T."/>
            <person name="Hug L.A."/>
            <person name="Thomas B.C."/>
            <person name="Sharon I."/>
            <person name="Castelle C.J."/>
            <person name="Singh A."/>
            <person name="Wilkins M.J."/>
            <person name="Williams K.H."/>
            <person name="Banfield J.F."/>
        </authorList>
    </citation>
    <scope>NUCLEOTIDE SEQUENCE [LARGE SCALE GENOMIC DNA]</scope>
</reference>
<keyword evidence="2" id="KW-0808">Transferase</keyword>
<accession>A0A837IJE2</accession>
<dbReference type="PROSITE" id="PS50887">
    <property type="entry name" value="GGDEF"/>
    <property type="match status" value="1"/>
</dbReference>
<dbReference type="AlphaFoldDB" id="A0A837IJE2"/>
<dbReference type="GO" id="GO:0052621">
    <property type="term" value="F:diguanylate cyclase activity"/>
    <property type="evidence" value="ECO:0007669"/>
    <property type="project" value="TreeGrafter"/>
</dbReference>
<dbReference type="NCBIfam" id="TIGR00254">
    <property type="entry name" value="GGDEF"/>
    <property type="match status" value="1"/>
</dbReference>
<dbReference type="EMBL" id="LCIL01000017">
    <property type="protein sequence ID" value="KKT53794.1"/>
    <property type="molecule type" value="Genomic_DNA"/>
</dbReference>
<dbReference type="SMART" id="SM00267">
    <property type="entry name" value="GGDEF"/>
    <property type="match status" value="1"/>
</dbReference>
<dbReference type="InterPro" id="IPR050469">
    <property type="entry name" value="Diguanylate_Cyclase"/>
</dbReference>
<dbReference type="SUPFAM" id="SSF55073">
    <property type="entry name" value="Nucleotide cyclase"/>
    <property type="match status" value="1"/>
</dbReference>
<dbReference type="GO" id="GO:0005886">
    <property type="term" value="C:plasma membrane"/>
    <property type="evidence" value="ECO:0007669"/>
    <property type="project" value="TreeGrafter"/>
</dbReference>
<evidence type="ECO:0000313" key="3">
    <source>
        <dbReference type="Proteomes" id="UP000034525"/>
    </source>
</evidence>
<gene>
    <name evidence="2" type="ORF">UW47_C0017G0001</name>
</gene>
<feature type="domain" description="GGDEF" evidence="1">
    <location>
        <begin position="39"/>
        <end position="173"/>
    </location>
</feature>
<dbReference type="GO" id="GO:0016301">
    <property type="term" value="F:kinase activity"/>
    <property type="evidence" value="ECO:0007669"/>
    <property type="project" value="UniProtKB-KW"/>
</dbReference>
<organism evidence="2 3">
    <name type="scientific">Candidatus Woesebacteria bacterium GW2011_GWA1_44_23</name>
    <dbReference type="NCBI Taxonomy" id="1618558"/>
    <lineage>
        <taxon>Bacteria</taxon>
        <taxon>Candidatus Woeseibacteriota</taxon>
    </lineage>
</organism>
<dbReference type="Pfam" id="PF00990">
    <property type="entry name" value="GGDEF"/>
    <property type="match status" value="1"/>
</dbReference>
<dbReference type="CDD" id="cd01949">
    <property type="entry name" value="GGDEF"/>
    <property type="match status" value="1"/>
</dbReference>
<sequence>TFEEVEKLKTESIRDVLTGLHNYGFLMKELEERTKDKDKKLALIWVDMDNFKQINDTFGHEAGNSVIRGVARVLTNKTRINTDGFVARYGGDEFVVVLPGYTDLESLKLRGEEIREAVSGTNFRVGQKEIRQTVSVGVGLWDGKETAEEFLERIDKAMYEAKNKGRDLVLEAK</sequence>
<evidence type="ECO:0000313" key="2">
    <source>
        <dbReference type="EMBL" id="KKT53794.1"/>
    </source>
</evidence>
<name>A0A837IJE2_9BACT</name>
<evidence type="ECO:0000259" key="1">
    <source>
        <dbReference type="PROSITE" id="PS50887"/>
    </source>
</evidence>